<name>A0A4P6F6J1_9MICO</name>
<reference evidence="2 3" key="1">
    <citation type="submission" date="2019-01" db="EMBL/GenBank/DDBJ databases">
        <title>Genome sequencing of strain FW10M-9.</title>
        <authorList>
            <person name="Heo J."/>
            <person name="Kim S.-J."/>
            <person name="Kim J.-S."/>
            <person name="Hong S.-B."/>
            <person name="Kwon S.-W."/>
        </authorList>
    </citation>
    <scope>NUCLEOTIDE SEQUENCE [LARGE SCALE GENOMIC DNA]</scope>
    <source>
        <strain evidence="2 3">FW10M-9</strain>
    </source>
</reference>
<gene>
    <name evidence="2" type="ORF">ET471_17475</name>
</gene>
<keyword evidence="3" id="KW-1185">Reference proteome</keyword>
<protein>
    <submittedName>
        <fullName evidence="2">Uncharacterized protein</fullName>
    </submittedName>
</protein>
<evidence type="ECO:0000313" key="3">
    <source>
        <dbReference type="Proteomes" id="UP000292118"/>
    </source>
</evidence>
<dbReference type="Proteomes" id="UP000292118">
    <property type="component" value="Chromosome"/>
</dbReference>
<dbReference type="RefSeq" id="WP_129190445.1">
    <property type="nucleotide sequence ID" value="NZ_CP035493.1"/>
</dbReference>
<dbReference type="AlphaFoldDB" id="A0A4P6F6J1"/>
<proteinExistence type="predicted"/>
<evidence type="ECO:0000256" key="1">
    <source>
        <dbReference type="SAM" id="MobiDB-lite"/>
    </source>
</evidence>
<dbReference type="EMBL" id="CP035493">
    <property type="protein sequence ID" value="QAY71600.1"/>
    <property type="molecule type" value="Genomic_DNA"/>
</dbReference>
<sequence>MSPATRVLVDVDAAGVPDEPSLADLSGGADGIVLTGPADDVRRAARRLDRAGRAAEADAAAIPFDPADRPGTATAYPGAPEPPTPVTLRTRLGLARPASRYATPTPSEVTR</sequence>
<feature type="region of interest" description="Disordered" evidence="1">
    <location>
        <begin position="54"/>
        <end position="111"/>
    </location>
</feature>
<accession>A0A4P6F6J1</accession>
<organism evidence="2 3">
    <name type="scientific">Xylanimonas protaetiae</name>
    <dbReference type="NCBI Taxonomy" id="2509457"/>
    <lineage>
        <taxon>Bacteria</taxon>
        <taxon>Bacillati</taxon>
        <taxon>Actinomycetota</taxon>
        <taxon>Actinomycetes</taxon>
        <taxon>Micrococcales</taxon>
        <taxon>Promicromonosporaceae</taxon>
        <taxon>Xylanimonas</taxon>
    </lineage>
</organism>
<feature type="compositionally biased region" description="Polar residues" evidence="1">
    <location>
        <begin position="102"/>
        <end position="111"/>
    </location>
</feature>
<evidence type="ECO:0000313" key="2">
    <source>
        <dbReference type="EMBL" id="QAY71600.1"/>
    </source>
</evidence>
<dbReference type="KEGG" id="xya:ET471_17475"/>